<comment type="caution">
    <text evidence="1">The sequence shown here is derived from an EMBL/GenBank/DDBJ whole genome shotgun (WGS) entry which is preliminary data.</text>
</comment>
<gene>
    <name evidence="1" type="ORF">D6C78_09722</name>
</gene>
<evidence type="ECO:0000313" key="2">
    <source>
        <dbReference type="Proteomes" id="UP000308724"/>
    </source>
</evidence>
<dbReference type="EMBL" id="QZBZ01000368">
    <property type="protein sequence ID" value="TIA30246.1"/>
    <property type="molecule type" value="Genomic_DNA"/>
</dbReference>
<sequence length="193" mass="21668">MPPDPEHWVIPESFQAGLNAREMAHIYHDSERDTNTDSGVSLTFSIESANGCAPRIRLTLELRRPEHALNSRSQQVPVHSGSIDLAFGHIFKKSNDESTTPNQIFNLKVDYAQEHSNAIISFDTTGATANNLKCLIDFPEGHDRVRNMPPAGDEKAEMLYKAWRPGAVLKVSSTSQRARISRLLHIVLRSKRR</sequence>
<dbReference type="AlphaFoldDB" id="A0A4T0B7T6"/>
<organism evidence="1 2">
    <name type="scientific">Aureobasidium pullulans</name>
    <name type="common">Black yeast</name>
    <name type="synonym">Pullularia pullulans</name>
    <dbReference type="NCBI Taxonomy" id="5580"/>
    <lineage>
        <taxon>Eukaryota</taxon>
        <taxon>Fungi</taxon>
        <taxon>Dikarya</taxon>
        <taxon>Ascomycota</taxon>
        <taxon>Pezizomycotina</taxon>
        <taxon>Dothideomycetes</taxon>
        <taxon>Dothideomycetidae</taxon>
        <taxon>Dothideales</taxon>
        <taxon>Saccotheciaceae</taxon>
        <taxon>Aureobasidium</taxon>
    </lineage>
</organism>
<reference evidence="1 2" key="1">
    <citation type="submission" date="2018-10" db="EMBL/GenBank/DDBJ databases">
        <title>Fifty Aureobasidium pullulans genomes reveal a recombining polyextremotolerant generalist.</title>
        <authorList>
            <person name="Gostincar C."/>
            <person name="Turk M."/>
            <person name="Zajc J."/>
            <person name="Gunde-Cimerman N."/>
        </authorList>
    </citation>
    <scope>NUCLEOTIDE SEQUENCE [LARGE SCALE GENOMIC DNA]</scope>
    <source>
        <strain evidence="1 2">EXF-1645</strain>
    </source>
</reference>
<accession>A0A4T0B7T6</accession>
<protein>
    <submittedName>
        <fullName evidence="1">Uncharacterized protein</fullName>
    </submittedName>
</protein>
<evidence type="ECO:0000313" key="1">
    <source>
        <dbReference type="EMBL" id="TIA30246.1"/>
    </source>
</evidence>
<dbReference type="Proteomes" id="UP000308724">
    <property type="component" value="Unassembled WGS sequence"/>
</dbReference>
<name>A0A4T0B7T6_AURPU</name>
<proteinExistence type="predicted"/>